<dbReference type="OrthoDB" id="9794876at2"/>
<reference evidence="3 4" key="1">
    <citation type="submission" date="2013-10" db="EMBL/GenBank/DDBJ databases">
        <title>The Genome Sequence of Acinetobacter nectaris CIP 110549.</title>
        <authorList>
            <consortium name="The Broad Institute Genomics Platform"/>
            <consortium name="The Broad Institute Genome Sequencing Center for Infectious Disease"/>
            <person name="Cerqueira G."/>
            <person name="Feldgarden M."/>
            <person name="Courvalin P."/>
            <person name="Grillot-Courvalin C."/>
            <person name="Clermont D."/>
            <person name="Rocha E."/>
            <person name="Yoon E.-J."/>
            <person name="Nemec A."/>
            <person name="Young S.K."/>
            <person name="Zeng Q."/>
            <person name="Gargeya S."/>
            <person name="Fitzgerald M."/>
            <person name="Abouelleil A."/>
            <person name="Alvarado L."/>
            <person name="Berlin A.M."/>
            <person name="Chapman S.B."/>
            <person name="Gainer-Dewar J."/>
            <person name="Goldberg J."/>
            <person name="Gnerre S."/>
            <person name="Griggs A."/>
            <person name="Gujja S."/>
            <person name="Hansen M."/>
            <person name="Howarth C."/>
            <person name="Imamovic A."/>
            <person name="Ireland A."/>
            <person name="Larimer J."/>
            <person name="McCowan C."/>
            <person name="Murphy C."/>
            <person name="Pearson M."/>
            <person name="Poon T.W."/>
            <person name="Priest M."/>
            <person name="Roberts A."/>
            <person name="Saif S."/>
            <person name="Shea T."/>
            <person name="Sykes S."/>
            <person name="Wortman J."/>
            <person name="Nusbaum C."/>
            <person name="Birren B."/>
        </authorList>
    </citation>
    <scope>NUCLEOTIDE SEQUENCE [LARGE SCALE GENOMIC DNA]</scope>
    <source>
        <strain evidence="3 4">CIP 110549</strain>
    </source>
</reference>
<dbReference type="NCBIfam" id="TIGR00252">
    <property type="entry name" value="YraN family protein"/>
    <property type="match status" value="1"/>
</dbReference>
<evidence type="ECO:0000313" key="4">
    <source>
        <dbReference type="Proteomes" id="UP000023785"/>
    </source>
</evidence>
<dbReference type="HAMAP" id="MF_00048">
    <property type="entry name" value="UPF0102"/>
    <property type="match status" value="1"/>
</dbReference>
<comment type="similarity">
    <text evidence="1 2">Belongs to the UPF0102 family.</text>
</comment>
<evidence type="ECO:0000256" key="1">
    <source>
        <dbReference type="ARBA" id="ARBA00006738"/>
    </source>
</evidence>
<dbReference type="AlphaFoldDB" id="V2TXH8"/>
<accession>V2TXH8</accession>
<dbReference type="NCBIfam" id="NF009150">
    <property type="entry name" value="PRK12497.1-3"/>
    <property type="match status" value="1"/>
</dbReference>
<keyword evidence="4" id="KW-1185">Reference proteome</keyword>
<dbReference type="RefSeq" id="WP_023272588.1">
    <property type="nucleotide sequence ID" value="NZ_KI530712.1"/>
</dbReference>
<dbReference type="HOGENOM" id="CLU_115353_1_1_6"/>
<dbReference type="STRING" id="1392540.P256_01010"/>
<dbReference type="InterPro" id="IPR011335">
    <property type="entry name" value="Restrct_endonuc-II-like"/>
</dbReference>
<dbReference type="GO" id="GO:0003676">
    <property type="term" value="F:nucleic acid binding"/>
    <property type="evidence" value="ECO:0007669"/>
    <property type="project" value="InterPro"/>
</dbReference>
<name>V2TXH8_9GAMM</name>
<gene>
    <name evidence="3" type="ORF">P256_01010</name>
</gene>
<dbReference type="EMBL" id="AYER01000003">
    <property type="protein sequence ID" value="ESK40555.1"/>
    <property type="molecule type" value="Genomic_DNA"/>
</dbReference>
<sequence>MSSTRKFGQWAEDKSSSYLSDQGFNLIRANYFSAYGEIDLIMQKDDLIIFVEVKARRSIKYGMACETISQSKQKKIIKTAYHFLDEYPCYEMHNLRFDVICIQIKQQVAKSILQDFSLVNYDLEWIKDAFNLDTI</sequence>
<dbReference type="eggNOG" id="COG0792">
    <property type="taxonomic scope" value="Bacteria"/>
</dbReference>
<dbReference type="PATRIC" id="fig|1392540.3.peg.978"/>
<evidence type="ECO:0000313" key="3">
    <source>
        <dbReference type="EMBL" id="ESK40555.1"/>
    </source>
</evidence>
<evidence type="ECO:0000256" key="2">
    <source>
        <dbReference type="HAMAP-Rule" id="MF_00048"/>
    </source>
</evidence>
<dbReference type="Gene3D" id="3.40.1350.10">
    <property type="match status" value="1"/>
</dbReference>
<comment type="caution">
    <text evidence="3">The sequence shown here is derived from an EMBL/GenBank/DDBJ whole genome shotgun (WGS) entry which is preliminary data.</text>
</comment>
<dbReference type="Pfam" id="PF02021">
    <property type="entry name" value="UPF0102"/>
    <property type="match status" value="1"/>
</dbReference>
<organism evidence="3 4">
    <name type="scientific">Acinetobacter nectaris CIP 110549</name>
    <dbReference type="NCBI Taxonomy" id="1392540"/>
    <lineage>
        <taxon>Bacteria</taxon>
        <taxon>Pseudomonadati</taxon>
        <taxon>Pseudomonadota</taxon>
        <taxon>Gammaproteobacteria</taxon>
        <taxon>Moraxellales</taxon>
        <taxon>Moraxellaceae</taxon>
        <taxon>Acinetobacter</taxon>
    </lineage>
</organism>
<dbReference type="Proteomes" id="UP000023785">
    <property type="component" value="Unassembled WGS sequence"/>
</dbReference>
<dbReference type="PANTHER" id="PTHR34039:SF1">
    <property type="entry name" value="UPF0102 PROTEIN YRAN"/>
    <property type="match status" value="1"/>
</dbReference>
<dbReference type="CDD" id="cd20736">
    <property type="entry name" value="PoNe_Nuclease"/>
    <property type="match status" value="1"/>
</dbReference>
<dbReference type="PANTHER" id="PTHR34039">
    <property type="entry name" value="UPF0102 PROTEIN YRAN"/>
    <property type="match status" value="1"/>
</dbReference>
<proteinExistence type="inferred from homology"/>
<dbReference type="InterPro" id="IPR003509">
    <property type="entry name" value="UPF0102_YraN-like"/>
</dbReference>
<dbReference type="InterPro" id="IPR011856">
    <property type="entry name" value="tRNA_endonuc-like_dom_sf"/>
</dbReference>
<dbReference type="SUPFAM" id="SSF52980">
    <property type="entry name" value="Restriction endonuclease-like"/>
    <property type="match status" value="1"/>
</dbReference>
<protein>
    <recommendedName>
        <fullName evidence="2">UPF0102 protein P256_01010</fullName>
    </recommendedName>
</protein>